<proteinExistence type="predicted"/>
<feature type="non-terminal residue" evidence="2">
    <location>
        <position position="1"/>
    </location>
</feature>
<name>A0ABC8R9K5_9AQUA</name>
<organism evidence="2 3">
    <name type="scientific">Ilex paraguariensis</name>
    <name type="common">yerba mate</name>
    <dbReference type="NCBI Taxonomy" id="185542"/>
    <lineage>
        <taxon>Eukaryota</taxon>
        <taxon>Viridiplantae</taxon>
        <taxon>Streptophyta</taxon>
        <taxon>Embryophyta</taxon>
        <taxon>Tracheophyta</taxon>
        <taxon>Spermatophyta</taxon>
        <taxon>Magnoliopsida</taxon>
        <taxon>eudicotyledons</taxon>
        <taxon>Gunneridae</taxon>
        <taxon>Pentapetalae</taxon>
        <taxon>asterids</taxon>
        <taxon>campanulids</taxon>
        <taxon>Aquifoliales</taxon>
        <taxon>Aquifoliaceae</taxon>
        <taxon>Ilex</taxon>
    </lineage>
</organism>
<keyword evidence="3" id="KW-1185">Reference proteome</keyword>
<protein>
    <submittedName>
        <fullName evidence="2">Uncharacterized protein</fullName>
    </submittedName>
</protein>
<evidence type="ECO:0000256" key="1">
    <source>
        <dbReference type="SAM" id="MobiDB-lite"/>
    </source>
</evidence>
<dbReference type="EMBL" id="CAUOFW020001162">
    <property type="protein sequence ID" value="CAK9141676.1"/>
    <property type="molecule type" value="Genomic_DNA"/>
</dbReference>
<feature type="compositionally biased region" description="Basic residues" evidence="1">
    <location>
        <begin position="41"/>
        <end position="60"/>
    </location>
</feature>
<gene>
    <name evidence="2" type="ORF">ILEXP_LOCUS9269</name>
</gene>
<dbReference type="AlphaFoldDB" id="A0ABC8R9K5"/>
<dbReference type="Proteomes" id="UP001642360">
    <property type="component" value="Unassembled WGS sequence"/>
</dbReference>
<evidence type="ECO:0000313" key="2">
    <source>
        <dbReference type="EMBL" id="CAK9141676.1"/>
    </source>
</evidence>
<sequence length="60" mass="7014">TEASCELFQTQEDHAALLKEFESFKASSKAKEDLSYNDGRTRKRTRKRKSLPNKLARLKR</sequence>
<accession>A0ABC8R9K5</accession>
<feature type="region of interest" description="Disordered" evidence="1">
    <location>
        <begin position="28"/>
        <end position="60"/>
    </location>
</feature>
<evidence type="ECO:0000313" key="3">
    <source>
        <dbReference type="Proteomes" id="UP001642360"/>
    </source>
</evidence>
<comment type="caution">
    <text evidence="2">The sequence shown here is derived from an EMBL/GenBank/DDBJ whole genome shotgun (WGS) entry which is preliminary data.</text>
</comment>
<reference evidence="2 3" key="1">
    <citation type="submission" date="2024-02" db="EMBL/GenBank/DDBJ databases">
        <authorList>
            <person name="Vignale AGUSTIN F."/>
            <person name="Sosa J E."/>
            <person name="Modenutti C."/>
        </authorList>
    </citation>
    <scope>NUCLEOTIDE SEQUENCE [LARGE SCALE GENOMIC DNA]</scope>
</reference>